<dbReference type="RefSeq" id="WP_087282071.1">
    <property type="nucleotide sequence ID" value="NZ_CP021455.1"/>
</dbReference>
<reference evidence="5 6" key="1">
    <citation type="submission" date="2017-05" db="EMBL/GenBank/DDBJ databases">
        <authorList>
            <person name="Song R."/>
            <person name="Chenine A.L."/>
            <person name="Ruprecht R.M."/>
        </authorList>
    </citation>
    <scope>NUCLEOTIDE SEQUENCE [LARGE SCALE GENOMIC DNA]</scope>
    <source>
        <strain evidence="5 6">DSM 26136</strain>
    </source>
</reference>
<dbReference type="KEGG" id="cser:CCO03_14150"/>
<dbReference type="SUPFAM" id="SSF51905">
    <property type="entry name" value="FAD/NAD(P)-binding domain"/>
    <property type="match status" value="2"/>
</dbReference>
<dbReference type="AlphaFoldDB" id="A0A1Y0EPU8"/>
<dbReference type="PANTHER" id="PTHR42913:SF9">
    <property type="entry name" value="SLR1591 PROTEIN"/>
    <property type="match status" value="1"/>
</dbReference>
<evidence type="ECO:0000313" key="5">
    <source>
        <dbReference type="EMBL" id="ARU05674.1"/>
    </source>
</evidence>
<organism evidence="5 6">
    <name type="scientific">Comamonas serinivorans</name>
    <dbReference type="NCBI Taxonomy" id="1082851"/>
    <lineage>
        <taxon>Bacteria</taxon>
        <taxon>Pseudomonadati</taxon>
        <taxon>Pseudomonadota</taxon>
        <taxon>Betaproteobacteria</taxon>
        <taxon>Burkholderiales</taxon>
        <taxon>Comamonadaceae</taxon>
        <taxon>Comamonas</taxon>
    </lineage>
</organism>
<dbReference type="Proteomes" id="UP000196138">
    <property type="component" value="Chromosome"/>
</dbReference>
<dbReference type="PANTHER" id="PTHR42913">
    <property type="entry name" value="APOPTOSIS-INDUCING FACTOR 1"/>
    <property type="match status" value="1"/>
</dbReference>
<keyword evidence="3" id="KW-0274">FAD</keyword>
<name>A0A1Y0EPU8_9BURK</name>
<keyword evidence="4" id="KW-0560">Oxidoreductase</keyword>
<protein>
    <submittedName>
        <fullName evidence="5">Uncharacterized protein</fullName>
    </submittedName>
</protein>
<evidence type="ECO:0000256" key="4">
    <source>
        <dbReference type="ARBA" id="ARBA00023002"/>
    </source>
</evidence>
<accession>A0A1Y0EPU8</accession>
<evidence type="ECO:0000256" key="3">
    <source>
        <dbReference type="ARBA" id="ARBA00022827"/>
    </source>
</evidence>
<evidence type="ECO:0000256" key="2">
    <source>
        <dbReference type="ARBA" id="ARBA00022630"/>
    </source>
</evidence>
<proteinExistence type="predicted"/>
<dbReference type="EMBL" id="CP021455">
    <property type="protein sequence ID" value="ARU05674.1"/>
    <property type="molecule type" value="Genomic_DNA"/>
</dbReference>
<sequence>MNATVAQKHLLMLGAGRANLHALRSFADNRSGDMRITFVAPHPHFTDPAMLGDYVAGNLALDDCRRPLQTVLEAAGADYIAAVPTGLDPVGRMVQLSSGHTLSYDVLAVNLEPLIDRTAVEAELPGARQNAMFLHPLEAFGQLWPQLEALAQQRPMHVAIVGHDLGAAELAMCAAQGLWQPQGSRVSLLTHGQPLFDDAPQGLQRKVLARLKQLGVAIVPTPVLGFTPGTIHLEGELTLSCDAPVIALPPKPAAWLSHTGLVIDNQGFAEVNERLQSESHRQIFIAHDAADEALGPVFDNNLRVALQGGNFKNAPKHGRALRVVSSGNRQAIVTWGPLALEGREVWNWKHRRDARLLDGLVPAPIE</sequence>
<dbReference type="OrthoDB" id="9767928at2"/>
<dbReference type="InterPro" id="IPR036188">
    <property type="entry name" value="FAD/NAD-bd_sf"/>
</dbReference>
<dbReference type="GO" id="GO:0003955">
    <property type="term" value="F:NAD(P)H dehydrogenase (quinone) activity"/>
    <property type="evidence" value="ECO:0007669"/>
    <property type="project" value="TreeGrafter"/>
</dbReference>
<keyword evidence="2" id="KW-0285">Flavoprotein</keyword>
<evidence type="ECO:0000313" key="6">
    <source>
        <dbReference type="Proteomes" id="UP000196138"/>
    </source>
</evidence>
<dbReference type="InterPro" id="IPR051169">
    <property type="entry name" value="NADH-Q_oxidoreductase"/>
</dbReference>
<comment type="cofactor">
    <cofactor evidence="1">
        <name>FAD</name>
        <dbReference type="ChEBI" id="CHEBI:57692"/>
    </cofactor>
</comment>
<dbReference type="GO" id="GO:0019646">
    <property type="term" value="P:aerobic electron transport chain"/>
    <property type="evidence" value="ECO:0007669"/>
    <property type="project" value="TreeGrafter"/>
</dbReference>
<gene>
    <name evidence="5" type="ORF">CCO03_14150</name>
</gene>
<evidence type="ECO:0000256" key="1">
    <source>
        <dbReference type="ARBA" id="ARBA00001974"/>
    </source>
</evidence>
<dbReference type="Gene3D" id="3.50.50.100">
    <property type="match status" value="1"/>
</dbReference>
<keyword evidence="6" id="KW-1185">Reference proteome</keyword>